<name>A0AAV2R9T3_MEGNR</name>
<dbReference type="Proteomes" id="UP001497623">
    <property type="component" value="Unassembled WGS sequence"/>
</dbReference>
<keyword evidence="3" id="KW-1185">Reference proteome</keyword>
<dbReference type="EMBL" id="CAXKWB010016292">
    <property type="protein sequence ID" value="CAL4115882.1"/>
    <property type="molecule type" value="Genomic_DNA"/>
</dbReference>
<accession>A0AAV2R9T3</accession>
<gene>
    <name evidence="2" type="ORF">MNOR_LOCUS20794</name>
</gene>
<proteinExistence type="predicted"/>
<reference evidence="2 3" key="1">
    <citation type="submission" date="2024-05" db="EMBL/GenBank/DDBJ databases">
        <authorList>
            <person name="Wallberg A."/>
        </authorList>
    </citation>
    <scope>NUCLEOTIDE SEQUENCE [LARGE SCALE GENOMIC DNA]</scope>
</reference>
<feature type="region of interest" description="Disordered" evidence="1">
    <location>
        <begin position="65"/>
        <end position="134"/>
    </location>
</feature>
<evidence type="ECO:0000313" key="2">
    <source>
        <dbReference type="EMBL" id="CAL4115882.1"/>
    </source>
</evidence>
<sequence>MAVVLSFSSFRDAKRMVKKYEKIKRKTSPGEKIILSDTLEGKQKENFVNDNDGKKIANKKEERYVNEDEEDCGEKHKDDSYINDEIEENPNISNTAPKLPPRNKSDNNVTNNASRYRTVSKDSPPPIPTSHKPYQTDIAQLPHEPYQTIIEHFKHNSKKG</sequence>
<protein>
    <submittedName>
        <fullName evidence="2">Uncharacterized protein</fullName>
    </submittedName>
</protein>
<organism evidence="2 3">
    <name type="scientific">Meganyctiphanes norvegica</name>
    <name type="common">Northern krill</name>
    <name type="synonym">Thysanopoda norvegica</name>
    <dbReference type="NCBI Taxonomy" id="48144"/>
    <lineage>
        <taxon>Eukaryota</taxon>
        <taxon>Metazoa</taxon>
        <taxon>Ecdysozoa</taxon>
        <taxon>Arthropoda</taxon>
        <taxon>Crustacea</taxon>
        <taxon>Multicrustacea</taxon>
        <taxon>Malacostraca</taxon>
        <taxon>Eumalacostraca</taxon>
        <taxon>Eucarida</taxon>
        <taxon>Euphausiacea</taxon>
        <taxon>Euphausiidae</taxon>
        <taxon>Meganyctiphanes</taxon>
    </lineage>
</organism>
<dbReference type="AlphaFoldDB" id="A0AAV2R9T3"/>
<evidence type="ECO:0000313" key="3">
    <source>
        <dbReference type="Proteomes" id="UP001497623"/>
    </source>
</evidence>
<comment type="caution">
    <text evidence="2">The sequence shown here is derived from an EMBL/GenBank/DDBJ whole genome shotgun (WGS) entry which is preliminary data.</text>
</comment>
<feature type="compositionally biased region" description="Polar residues" evidence="1">
    <location>
        <begin position="106"/>
        <end position="117"/>
    </location>
</feature>
<evidence type="ECO:0000256" key="1">
    <source>
        <dbReference type="SAM" id="MobiDB-lite"/>
    </source>
</evidence>